<protein>
    <submittedName>
        <fullName evidence="2">Uncharacterized protein</fullName>
    </submittedName>
</protein>
<feature type="non-terminal residue" evidence="2">
    <location>
        <position position="98"/>
    </location>
</feature>
<reference evidence="2 3" key="1">
    <citation type="submission" date="2019-03" db="EMBL/GenBank/DDBJ databases">
        <title>Single cell metagenomics reveals metabolic interactions within the superorganism composed of flagellate Streblomastix strix and complex community of Bacteroidetes bacteria on its surface.</title>
        <authorList>
            <person name="Treitli S.C."/>
            <person name="Kolisko M."/>
            <person name="Husnik F."/>
            <person name="Keeling P."/>
            <person name="Hampl V."/>
        </authorList>
    </citation>
    <scope>NUCLEOTIDE SEQUENCE [LARGE SCALE GENOMIC DNA]</scope>
    <source>
        <strain evidence="2">ST1C</strain>
    </source>
</reference>
<evidence type="ECO:0000256" key="1">
    <source>
        <dbReference type="SAM" id="MobiDB-lite"/>
    </source>
</evidence>
<evidence type="ECO:0000313" key="2">
    <source>
        <dbReference type="EMBL" id="KAA6359077.1"/>
    </source>
</evidence>
<gene>
    <name evidence="2" type="ORF">EZS28_045396</name>
</gene>
<comment type="caution">
    <text evidence="2">The sequence shown here is derived from an EMBL/GenBank/DDBJ whole genome shotgun (WGS) entry which is preliminary data.</text>
</comment>
<name>A0A5J4TLH4_9EUKA</name>
<evidence type="ECO:0000313" key="3">
    <source>
        <dbReference type="Proteomes" id="UP000324800"/>
    </source>
</evidence>
<proteinExistence type="predicted"/>
<dbReference type="Proteomes" id="UP000324800">
    <property type="component" value="Unassembled WGS sequence"/>
</dbReference>
<sequence>MHKSPSSAEVKTRFGNNILKQHNLEYDQNIVWDDDYEAQVTKRKNMINEEGISQNENKKEGGLKMFKLKKDKEIRGMNGNDGNILIQGRAGSAPDLDT</sequence>
<dbReference type="EMBL" id="SNRW01028940">
    <property type="protein sequence ID" value="KAA6359077.1"/>
    <property type="molecule type" value="Genomic_DNA"/>
</dbReference>
<feature type="region of interest" description="Disordered" evidence="1">
    <location>
        <begin position="77"/>
        <end position="98"/>
    </location>
</feature>
<accession>A0A5J4TLH4</accession>
<organism evidence="2 3">
    <name type="scientific">Streblomastix strix</name>
    <dbReference type="NCBI Taxonomy" id="222440"/>
    <lineage>
        <taxon>Eukaryota</taxon>
        <taxon>Metamonada</taxon>
        <taxon>Preaxostyla</taxon>
        <taxon>Oxymonadida</taxon>
        <taxon>Streblomastigidae</taxon>
        <taxon>Streblomastix</taxon>
    </lineage>
</organism>
<dbReference type="AlphaFoldDB" id="A0A5J4TLH4"/>